<dbReference type="AlphaFoldDB" id="A0A8K0G2M2"/>
<dbReference type="OrthoDB" id="6728785at2759"/>
<keyword evidence="3" id="KW-1185">Reference proteome</keyword>
<dbReference type="Gene3D" id="3.30.70.270">
    <property type="match status" value="2"/>
</dbReference>
<dbReference type="EMBL" id="VTPC01090298">
    <property type="protein sequence ID" value="KAF2883741.1"/>
    <property type="molecule type" value="Genomic_DNA"/>
</dbReference>
<dbReference type="PANTHER" id="PTHR37984:SF7">
    <property type="entry name" value="INTEGRASE CATALYTIC DOMAIN-CONTAINING PROTEIN"/>
    <property type="match status" value="1"/>
</dbReference>
<dbReference type="InterPro" id="IPR043128">
    <property type="entry name" value="Rev_trsase/Diguanyl_cyclase"/>
</dbReference>
<evidence type="ECO:0000259" key="1">
    <source>
        <dbReference type="Pfam" id="PF00078"/>
    </source>
</evidence>
<dbReference type="GO" id="GO:0071897">
    <property type="term" value="P:DNA biosynthetic process"/>
    <property type="evidence" value="ECO:0007669"/>
    <property type="project" value="UniProtKB-ARBA"/>
</dbReference>
<dbReference type="Pfam" id="PF00078">
    <property type="entry name" value="RVT_1"/>
    <property type="match status" value="1"/>
</dbReference>
<accession>A0A8K0G2M2</accession>
<dbReference type="Proteomes" id="UP000801492">
    <property type="component" value="Unassembled WGS sequence"/>
</dbReference>
<name>A0A8K0G2M2_IGNLU</name>
<dbReference type="InterPro" id="IPR043502">
    <property type="entry name" value="DNA/RNA_pol_sf"/>
</dbReference>
<evidence type="ECO:0000313" key="3">
    <source>
        <dbReference type="Proteomes" id="UP000801492"/>
    </source>
</evidence>
<dbReference type="InterPro" id="IPR050951">
    <property type="entry name" value="Retrovirus_Pol_polyprotein"/>
</dbReference>
<organism evidence="2 3">
    <name type="scientific">Ignelater luminosus</name>
    <name type="common">Cucubano</name>
    <name type="synonym">Pyrophorus luminosus</name>
    <dbReference type="NCBI Taxonomy" id="2038154"/>
    <lineage>
        <taxon>Eukaryota</taxon>
        <taxon>Metazoa</taxon>
        <taxon>Ecdysozoa</taxon>
        <taxon>Arthropoda</taxon>
        <taxon>Hexapoda</taxon>
        <taxon>Insecta</taxon>
        <taxon>Pterygota</taxon>
        <taxon>Neoptera</taxon>
        <taxon>Endopterygota</taxon>
        <taxon>Coleoptera</taxon>
        <taxon>Polyphaga</taxon>
        <taxon>Elateriformia</taxon>
        <taxon>Elateroidea</taxon>
        <taxon>Elateridae</taxon>
        <taxon>Agrypninae</taxon>
        <taxon>Pyrophorini</taxon>
        <taxon>Ignelater</taxon>
    </lineage>
</organism>
<protein>
    <recommendedName>
        <fullName evidence="1">Reverse transcriptase domain-containing protein</fullName>
    </recommendedName>
</protein>
<comment type="caution">
    <text evidence="2">The sequence shown here is derived from an EMBL/GenBank/DDBJ whole genome shotgun (WGS) entry which is preliminary data.</text>
</comment>
<dbReference type="PANTHER" id="PTHR37984">
    <property type="entry name" value="PROTEIN CBG26694"/>
    <property type="match status" value="1"/>
</dbReference>
<evidence type="ECO:0000313" key="2">
    <source>
        <dbReference type="EMBL" id="KAF2883741.1"/>
    </source>
</evidence>
<dbReference type="SUPFAM" id="SSF56672">
    <property type="entry name" value="DNA/RNA polymerases"/>
    <property type="match status" value="1"/>
</dbReference>
<reference evidence="2" key="1">
    <citation type="submission" date="2019-08" db="EMBL/GenBank/DDBJ databases">
        <title>The genome of the North American firefly Photinus pyralis.</title>
        <authorList>
            <consortium name="Photinus pyralis genome working group"/>
            <person name="Fallon T.R."/>
            <person name="Sander Lower S.E."/>
            <person name="Weng J.-K."/>
        </authorList>
    </citation>
    <scope>NUCLEOTIDE SEQUENCE</scope>
    <source>
        <strain evidence="2">TRF0915ILg1</strain>
        <tissue evidence="2">Whole body</tissue>
    </source>
</reference>
<feature type="domain" description="Reverse transcriptase" evidence="1">
    <location>
        <begin position="34"/>
        <end position="87"/>
    </location>
</feature>
<sequence length="337" mass="38572">MANNALLRLVLNHTENHSEQWKQWINSFQIYLKAVYIDDIIVWGKSKAEHDRTLEAVLETARKNNVKSNLSKCTFGVSELKFMGHTISDQGVAIDPDRLHEIIEFPEPKCKKDVQRLLRVVNYVSKYVPNFSEGTKPLRELLKKDTFFSWEERHKAAFTKLKNSLVNNSLSRACIPTTASEDLENNDQICVVNEAQISDEFIQKIKVEINNDRELLDLAEVIKNSELPPVKPNTKVLVQLKPNSFWRPGTVLQRLGDRRYKVSVDNKGIHKELRWSKDLVSEKKEGKEKVLSFTSSLGLTNCGTEASEPPSNMMTMLVKRLNSRPTELLVELEAAEL</sequence>
<dbReference type="InterPro" id="IPR000477">
    <property type="entry name" value="RT_dom"/>
</dbReference>
<proteinExistence type="predicted"/>
<gene>
    <name evidence="2" type="ORF">ILUMI_22430</name>
</gene>